<dbReference type="PANTHER" id="PTHR31225:SF221">
    <property type="entry name" value="(-)-GERMACRENE D SYNTHASE"/>
    <property type="match status" value="1"/>
</dbReference>
<comment type="caution">
    <text evidence="6">The sequence shown here is derived from an EMBL/GenBank/DDBJ whole genome shotgun (WGS) entry which is preliminary data.</text>
</comment>
<evidence type="ECO:0000256" key="1">
    <source>
        <dbReference type="ARBA" id="ARBA00001946"/>
    </source>
</evidence>
<dbReference type="SUPFAM" id="SSF48239">
    <property type="entry name" value="Terpenoid cyclases/Protein prenyltransferases"/>
    <property type="match status" value="1"/>
</dbReference>
<dbReference type="GO" id="GO:0046246">
    <property type="term" value="P:terpene biosynthetic process"/>
    <property type="evidence" value="ECO:0007669"/>
    <property type="project" value="UniProtKB-ARBA"/>
</dbReference>
<dbReference type="SFLD" id="SFLDG01019">
    <property type="entry name" value="Terpene_Cyclase_Like_1_C_Termi"/>
    <property type="match status" value="1"/>
</dbReference>
<dbReference type="GO" id="GO:0016102">
    <property type="term" value="P:diterpenoid biosynthetic process"/>
    <property type="evidence" value="ECO:0007669"/>
    <property type="project" value="InterPro"/>
</dbReference>
<dbReference type="InterPro" id="IPR001906">
    <property type="entry name" value="Terpene_synth_N"/>
</dbReference>
<dbReference type="Gene3D" id="1.10.600.10">
    <property type="entry name" value="Farnesyl Diphosphate Synthase"/>
    <property type="match status" value="1"/>
</dbReference>
<dbReference type="GO" id="GO:0034005">
    <property type="term" value="F:germacrene-A synthase activity"/>
    <property type="evidence" value="ECO:0007669"/>
    <property type="project" value="UniProtKB-ARBA"/>
</dbReference>
<protein>
    <recommendedName>
        <fullName evidence="8">Sesquiterpene synthase</fullName>
    </recommendedName>
</protein>
<dbReference type="EMBL" id="JBCNJP010000027">
    <property type="protein sequence ID" value="KAK9052912.1"/>
    <property type="molecule type" value="Genomic_DNA"/>
</dbReference>
<dbReference type="InterPro" id="IPR008949">
    <property type="entry name" value="Isoprenoid_synthase_dom_sf"/>
</dbReference>
<evidence type="ECO:0008006" key="8">
    <source>
        <dbReference type="Google" id="ProtNLM"/>
    </source>
</evidence>
<reference evidence="6 7" key="1">
    <citation type="submission" date="2024-04" db="EMBL/GenBank/DDBJ databases">
        <title>The reference genome of an endangered Asteraceae, Deinandra increscens subsp. villosa, native to the Central Coast of California.</title>
        <authorList>
            <person name="Guilliams M."/>
            <person name="Hasenstab-Lehman K."/>
            <person name="Meyer R."/>
            <person name="Mcevoy S."/>
        </authorList>
    </citation>
    <scope>NUCLEOTIDE SEQUENCE [LARGE SCALE GENOMIC DNA]</scope>
    <source>
        <tissue evidence="6">Leaf</tissue>
    </source>
</reference>
<dbReference type="CDD" id="cd00684">
    <property type="entry name" value="Terpene_cyclase_plant_C1"/>
    <property type="match status" value="1"/>
</dbReference>
<dbReference type="InterPro" id="IPR008930">
    <property type="entry name" value="Terpenoid_cyclase/PrenylTrfase"/>
</dbReference>
<dbReference type="GO" id="GO:0000287">
    <property type="term" value="F:magnesium ion binding"/>
    <property type="evidence" value="ECO:0007669"/>
    <property type="project" value="InterPro"/>
</dbReference>
<dbReference type="InterPro" id="IPR050148">
    <property type="entry name" value="Terpene_synthase-like"/>
</dbReference>
<dbReference type="InterPro" id="IPR005630">
    <property type="entry name" value="Terpene_synthase_metal-bd"/>
</dbReference>
<dbReference type="SUPFAM" id="SSF48576">
    <property type="entry name" value="Terpenoid synthases"/>
    <property type="match status" value="1"/>
</dbReference>
<keyword evidence="7" id="KW-1185">Reference proteome</keyword>
<organism evidence="6 7">
    <name type="scientific">Deinandra increscens subsp. villosa</name>
    <dbReference type="NCBI Taxonomy" id="3103831"/>
    <lineage>
        <taxon>Eukaryota</taxon>
        <taxon>Viridiplantae</taxon>
        <taxon>Streptophyta</taxon>
        <taxon>Embryophyta</taxon>
        <taxon>Tracheophyta</taxon>
        <taxon>Spermatophyta</taxon>
        <taxon>Magnoliopsida</taxon>
        <taxon>eudicotyledons</taxon>
        <taxon>Gunneridae</taxon>
        <taxon>Pentapetalae</taxon>
        <taxon>asterids</taxon>
        <taxon>campanulids</taxon>
        <taxon>Asterales</taxon>
        <taxon>Asteraceae</taxon>
        <taxon>Asteroideae</taxon>
        <taxon>Heliantheae alliance</taxon>
        <taxon>Madieae</taxon>
        <taxon>Madiinae</taxon>
        <taxon>Deinandra</taxon>
    </lineage>
</organism>
<gene>
    <name evidence="6" type="ORF">SSX86_029542</name>
</gene>
<dbReference type="InterPro" id="IPR044814">
    <property type="entry name" value="Terpene_cyclase_plant_C1"/>
</dbReference>
<dbReference type="PANTHER" id="PTHR31225">
    <property type="entry name" value="OS04G0344100 PROTEIN-RELATED"/>
    <property type="match status" value="1"/>
</dbReference>
<dbReference type="FunFam" id="1.10.600.10:FF:000007">
    <property type="entry name" value="Isoprene synthase, chloroplastic"/>
    <property type="match status" value="1"/>
</dbReference>
<dbReference type="SFLD" id="SFLDS00005">
    <property type="entry name" value="Isoprenoid_Synthase_Type_I"/>
    <property type="match status" value="1"/>
</dbReference>
<evidence type="ECO:0000256" key="2">
    <source>
        <dbReference type="ARBA" id="ARBA00022723"/>
    </source>
</evidence>
<dbReference type="AlphaFoldDB" id="A0AAP0CFU5"/>
<dbReference type="InterPro" id="IPR036965">
    <property type="entry name" value="Terpene_synth_N_sf"/>
</dbReference>
<accession>A0AAP0CFU5</accession>
<dbReference type="Proteomes" id="UP001408789">
    <property type="component" value="Unassembled WGS sequence"/>
</dbReference>
<feature type="domain" description="Terpene synthase metal-binding" evidence="5">
    <location>
        <begin position="270"/>
        <end position="508"/>
    </location>
</feature>
<feature type="domain" description="Terpene synthase N-terminal" evidence="4">
    <location>
        <begin position="31"/>
        <end position="213"/>
    </location>
</feature>
<keyword evidence="2" id="KW-0479">Metal-binding</keyword>
<evidence type="ECO:0000313" key="7">
    <source>
        <dbReference type="Proteomes" id="UP001408789"/>
    </source>
</evidence>
<sequence>MSISSSPSPLHHNNSFNQHVIRNSVTFHRSIWGDQFLSYEERKDVTCEEQRVKELKEKVRKELVIEGCIQPTQHMKLLELIDVVQRLGLAYHFEEEIEECLTRIYVTYGDQWIDETNLQSTALWFRLLRQQGFNVSSGIFNKYKNENGEFLESLRDDIEGMLSLYEAAHMRVEGENVLDEALEFTKYHLGYIIENHTSSEDDASLETQIHQALQQPLRKRLPQLEALRYIPIYQRQDSHNDELLKLAKLDFNLLQELHRKELSEISKWWKNFDVSNKLPYVRDRIVEGFFWILAVYFEPQYSESRIFLMKACNLVIILDDTYDNYGTYEELRIFTEAVQKWSMSCLEMLPEYMKPIYQELLNVHKEAEDLLEKKGNAYRSYYTKEMVKEYTRNLLIEAKWANEKYIPTVEEHMSVTLVTCAYAMIIAKCYVYGDDSVTEDTFKWVSNYPPIVKASCLILRLMDDIATHKEEQERNHVASSVECYMKQYEVSEDRAREVFSKLVQDSWKVINRESLSPTDVPRALLMPPINLARVCDVLYARGDDYNHAGKEMKHYIISFLVNPITI</sequence>
<dbReference type="InterPro" id="IPR034741">
    <property type="entry name" value="Terpene_cyclase-like_1_C"/>
</dbReference>
<dbReference type="Pfam" id="PF03936">
    <property type="entry name" value="Terpene_synth_C"/>
    <property type="match status" value="1"/>
</dbReference>
<keyword evidence="3" id="KW-0456">Lyase</keyword>
<evidence type="ECO:0000256" key="3">
    <source>
        <dbReference type="ARBA" id="ARBA00023239"/>
    </source>
</evidence>
<evidence type="ECO:0000313" key="6">
    <source>
        <dbReference type="EMBL" id="KAK9052912.1"/>
    </source>
</evidence>
<name>A0AAP0CFU5_9ASTR</name>
<proteinExistence type="predicted"/>
<evidence type="ECO:0000259" key="4">
    <source>
        <dbReference type="Pfam" id="PF01397"/>
    </source>
</evidence>
<dbReference type="Gene3D" id="1.50.10.130">
    <property type="entry name" value="Terpene synthase, N-terminal domain"/>
    <property type="match status" value="1"/>
</dbReference>
<evidence type="ECO:0000259" key="5">
    <source>
        <dbReference type="Pfam" id="PF03936"/>
    </source>
</evidence>
<comment type="cofactor">
    <cofactor evidence="1">
        <name>Mg(2+)</name>
        <dbReference type="ChEBI" id="CHEBI:18420"/>
    </cofactor>
</comment>
<dbReference type="FunFam" id="1.50.10.130:FF:000001">
    <property type="entry name" value="Isoprene synthase, chloroplastic"/>
    <property type="match status" value="1"/>
</dbReference>
<dbReference type="Pfam" id="PF01397">
    <property type="entry name" value="Terpene_synth"/>
    <property type="match status" value="1"/>
</dbReference>